<proteinExistence type="inferred from homology"/>
<evidence type="ECO:0000313" key="2">
    <source>
        <dbReference type="EMBL" id="MBD8085622.1"/>
    </source>
</evidence>
<dbReference type="Proteomes" id="UP000645007">
    <property type="component" value="Unassembled WGS sequence"/>
</dbReference>
<sequence length="106" mass="11468">MYGAGINRGLAGFVSQGRKKKKQSVISEFDEITLTTTEKIPENDYRIIGVVFGTANGEEKTSAHEQAIKVLRDKAKQVGADVVVAMRFESTSSTVTAYGTAVKIVK</sequence>
<dbReference type="InterPro" id="IPR002765">
    <property type="entry name" value="UPF0145_YbjQ-like"/>
</dbReference>
<keyword evidence="3" id="KW-1185">Reference proteome</keyword>
<organism evidence="2 3">
    <name type="scientific">Limosilactobacillus urinaemulieris</name>
    <dbReference type="NCBI Taxonomy" id="2742600"/>
    <lineage>
        <taxon>Bacteria</taxon>
        <taxon>Bacillati</taxon>
        <taxon>Bacillota</taxon>
        <taxon>Bacilli</taxon>
        <taxon>Lactobacillales</taxon>
        <taxon>Lactobacillaceae</taxon>
        <taxon>Limosilactobacillus</taxon>
    </lineage>
</organism>
<dbReference type="Pfam" id="PF01906">
    <property type="entry name" value="YbjQ_1"/>
    <property type="match status" value="1"/>
</dbReference>
<reference evidence="2 3" key="1">
    <citation type="submission" date="2020-06" db="EMBL/GenBank/DDBJ databases">
        <title>Limosilactobacillus sp. nov.</title>
        <authorList>
            <person name="Ksiezarek M."/>
            <person name="Goncalves Ribeiro T."/>
            <person name="Rocha J."/>
            <person name="Grosso F."/>
            <person name="Peixe L."/>
        </authorList>
    </citation>
    <scope>NUCLEOTIDE SEQUENCE [LARGE SCALE GENOMIC DNA]</scope>
    <source>
        <strain evidence="3">c9Ua_26_M</strain>
    </source>
</reference>
<protein>
    <submittedName>
        <fullName evidence="2">Selenium-binding protein</fullName>
    </submittedName>
</protein>
<dbReference type="InterPro" id="IPR035439">
    <property type="entry name" value="UPF0145_dom_sf"/>
</dbReference>
<name>A0ABR8ZJZ8_9LACO</name>
<evidence type="ECO:0000256" key="1">
    <source>
        <dbReference type="ARBA" id="ARBA00010751"/>
    </source>
</evidence>
<gene>
    <name evidence="2" type="ORF">HUK45_05085</name>
</gene>
<accession>A0ABR8ZJZ8</accession>
<evidence type="ECO:0000313" key="3">
    <source>
        <dbReference type="Proteomes" id="UP000645007"/>
    </source>
</evidence>
<dbReference type="EMBL" id="JABUXR010000007">
    <property type="protein sequence ID" value="MBD8085622.1"/>
    <property type="molecule type" value="Genomic_DNA"/>
</dbReference>
<dbReference type="Gene3D" id="3.30.110.70">
    <property type="entry name" value="Hypothetical protein apc22750. Chain B"/>
    <property type="match status" value="1"/>
</dbReference>
<comment type="caution">
    <text evidence="2">The sequence shown here is derived from an EMBL/GenBank/DDBJ whole genome shotgun (WGS) entry which is preliminary data.</text>
</comment>
<dbReference type="SUPFAM" id="SSF117782">
    <property type="entry name" value="YbjQ-like"/>
    <property type="match status" value="1"/>
</dbReference>
<comment type="similarity">
    <text evidence="1">Belongs to the UPF0145 family.</text>
</comment>